<dbReference type="GO" id="GO:0005634">
    <property type="term" value="C:nucleus"/>
    <property type="evidence" value="ECO:0007669"/>
    <property type="project" value="TreeGrafter"/>
</dbReference>
<accession>A0A5J5DF16</accession>
<comment type="caution">
    <text evidence="8">The sequence shown here is derived from an EMBL/GenBank/DDBJ whole genome shotgun (WGS) entry which is preliminary data.</text>
</comment>
<organism evidence="8 9">
    <name type="scientific">Etheostoma spectabile</name>
    <name type="common">orangethroat darter</name>
    <dbReference type="NCBI Taxonomy" id="54343"/>
    <lineage>
        <taxon>Eukaryota</taxon>
        <taxon>Metazoa</taxon>
        <taxon>Chordata</taxon>
        <taxon>Craniata</taxon>
        <taxon>Vertebrata</taxon>
        <taxon>Euteleostomi</taxon>
        <taxon>Actinopterygii</taxon>
        <taxon>Neopterygii</taxon>
        <taxon>Teleostei</taxon>
        <taxon>Neoteleostei</taxon>
        <taxon>Acanthomorphata</taxon>
        <taxon>Eupercaria</taxon>
        <taxon>Perciformes</taxon>
        <taxon>Percoidei</taxon>
        <taxon>Percidae</taxon>
        <taxon>Etheostomatinae</taxon>
        <taxon>Etheostoma</taxon>
    </lineage>
</organism>
<dbReference type="GO" id="GO:0005737">
    <property type="term" value="C:cytoplasm"/>
    <property type="evidence" value="ECO:0007669"/>
    <property type="project" value="TreeGrafter"/>
</dbReference>
<feature type="non-terminal residue" evidence="8">
    <location>
        <position position="316"/>
    </location>
</feature>
<dbReference type="Gene3D" id="1.10.510.10">
    <property type="entry name" value="Transferase(Phosphotransferase) domain 1"/>
    <property type="match status" value="1"/>
</dbReference>
<dbReference type="PANTHER" id="PTHR24058">
    <property type="entry name" value="DUAL SPECIFICITY PROTEIN KINASE"/>
    <property type="match status" value="1"/>
</dbReference>
<evidence type="ECO:0000256" key="6">
    <source>
        <dbReference type="SAM" id="MobiDB-lite"/>
    </source>
</evidence>
<dbReference type="SMART" id="SM00220">
    <property type="entry name" value="S_TKc"/>
    <property type="match status" value="1"/>
</dbReference>
<keyword evidence="9" id="KW-1185">Reference proteome</keyword>
<evidence type="ECO:0000256" key="5">
    <source>
        <dbReference type="ARBA" id="ARBA00022840"/>
    </source>
</evidence>
<protein>
    <recommendedName>
        <fullName evidence="7">Protein kinase domain-containing protein</fullName>
    </recommendedName>
</protein>
<dbReference type="InterPro" id="IPR011009">
    <property type="entry name" value="Kinase-like_dom_sf"/>
</dbReference>
<dbReference type="InterPro" id="IPR000719">
    <property type="entry name" value="Prot_kinase_dom"/>
</dbReference>
<dbReference type="InterPro" id="IPR050494">
    <property type="entry name" value="Ser_Thr_dual-spec_kinase"/>
</dbReference>
<proteinExistence type="predicted"/>
<dbReference type="PANTHER" id="PTHR24058:SF17">
    <property type="entry name" value="HOMEODOMAIN INTERACTING PROTEIN KINASE, ISOFORM D"/>
    <property type="match status" value="1"/>
</dbReference>
<gene>
    <name evidence="8" type="ORF">FQN60_017282</name>
</gene>
<name>A0A5J5DF16_9PERO</name>
<dbReference type="GO" id="GO:0005524">
    <property type="term" value="F:ATP binding"/>
    <property type="evidence" value="ECO:0007669"/>
    <property type="project" value="UniProtKB-KW"/>
</dbReference>
<dbReference type="InterPro" id="IPR008271">
    <property type="entry name" value="Ser/Thr_kinase_AS"/>
</dbReference>
<evidence type="ECO:0000313" key="8">
    <source>
        <dbReference type="EMBL" id="KAA8591908.1"/>
    </source>
</evidence>
<dbReference type="PROSITE" id="PS50011">
    <property type="entry name" value="PROTEIN_KINASE_DOM"/>
    <property type="match status" value="1"/>
</dbReference>
<evidence type="ECO:0000256" key="3">
    <source>
        <dbReference type="ARBA" id="ARBA00022741"/>
    </source>
</evidence>
<evidence type="ECO:0000256" key="1">
    <source>
        <dbReference type="ARBA" id="ARBA00022527"/>
    </source>
</evidence>
<sequence>MSSNYRDESQYSTSSEEEETSLPSSSTEEDAQVTQEVLSSPFSDYLIQSFLGEGTFGEVVKCMATALQLLRSLGIVHTDLKPDNIMLVDSVNKPFKIKIIDFGLARYVSQITSGSYMQSRHYRSPEAILGYPVNTAIDMWSLGCIAAELFLGYALYPGDCDYNMLQHMVQTQGQLPKELLNNGLKTWCFFRRLRGCRRSWTLKTPFEYGRTVTRSESYFNSLNDLKKIRPACHRSSEDNRAESKDLENFVDLIKKLLHLDIGQRITPSQLLGDPFITMSDLANNYPNSAYVKSGCEIMKVCWHQSVSHHDMDQSVS</sequence>
<dbReference type="EMBL" id="VOFY01000006">
    <property type="protein sequence ID" value="KAA8591908.1"/>
    <property type="molecule type" value="Genomic_DNA"/>
</dbReference>
<dbReference type="Proteomes" id="UP000327493">
    <property type="component" value="Chromosome 6"/>
</dbReference>
<evidence type="ECO:0000256" key="2">
    <source>
        <dbReference type="ARBA" id="ARBA00022679"/>
    </source>
</evidence>
<keyword evidence="2" id="KW-0808">Transferase</keyword>
<evidence type="ECO:0000259" key="7">
    <source>
        <dbReference type="PROSITE" id="PS50011"/>
    </source>
</evidence>
<evidence type="ECO:0000256" key="4">
    <source>
        <dbReference type="ARBA" id="ARBA00022777"/>
    </source>
</evidence>
<keyword evidence="1" id="KW-0723">Serine/threonine-protein kinase</keyword>
<dbReference type="PROSITE" id="PS00108">
    <property type="entry name" value="PROTEIN_KINASE_ST"/>
    <property type="match status" value="1"/>
</dbReference>
<dbReference type="GO" id="GO:0004713">
    <property type="term" value="F:protein tyrosine kinase activity"/>
    <property type="evidence" value="ECO:0007669"/>
    <property type="project" value="TreeGrafter"/>
</dbReference>
<evidence type="ECO:0000313" key="9">
    <source>
        <dbReference type="Proteomes" id="UP000327493"/>
    </source>
</evidence>
<feature type="domain" description="Protein kinase" evidence="7">
    <location>
        <begin position="1"/>
        <end position="276"/>
    </location>
</feature>
<reference evidence="8 9" key="1">
    <citation type="submission" date="2019-08" db="EMBL/GenBank/DDBJ databases">
        <title>A chromosome-level genome assembly, high-density linkage maps, and genome scans reveal the genomic architecture of hybrid incompatibilities underlying speciation via character displacement in darters (Percidae: Etheostominae).</title>
        <authorList>
            <person name="Moran R.L."/>
            <person name="Catchen J.M."/>
            <person name="Fuller R.C."/>
        </authorList>
    </citation>
    <scope>NUCLEOTIDE SEQUENCE [LARGE SCALE GENOMIC DNA]</scope>
    <source>
        <strain evidence="8">EspeVRDwgs_2016</strain>
        <tissue evidence="8">Muscle</tissue>
    </source>
</reference>
<dbReference type="Pfam" id="PF00069">
    <property type="entry name" value="Pkinase"/>
    <property type="match status" value="1"/>
</dbReference>
<feature type="region of interest" description="Disordered" evidence="6">
    <location>
        <begin position="1"/>
        <end position="33"/>
    </location>
</feature>
<dbReference type="SUPFAM" id="SSF56112">
    <property type="entry name" value="Protein kinase-like (PK-like)"/>
    <property type="match status" value="1"/>
</dbReference>
<dbReference type="GO" id="GO:0004674">
    <property type="term" value="F:protein serine/threonine kinase activity"/>
    <property type="evidence" value="ECO:0007669"/>
    <property type="project" value="UniProtKB-KW"/>
</dbReference>
<keyword evidence="4" id="KW-0418">Kinase</keyword>
<keyword evidence="3" id="KW-0547">Nucleotide-binding</keyword>
<keyword evidence="5" id="KW-0067">ATP-binding</keyword>
<dbReference type="AlphaFoldDB" id="A0A5J5DF16"/>